<keyword evidence="2" id="KW-0812">Transmembrane</keyword>
<name>A0AAE1DGY6_9GAST</name>
<dbReference type="Proteomes" id="UP001283361">
    <property type="component" value="Unassembled WGS sequence"/>
</dbReference>
<dbReference type="InterPro" id="IPR019427">
    <property type="entry name" value="7TM_GPCR_serpentine_rcpt_Srw"/>
</dbReference>
<dbReference type="AlphaFoldDB" id="A0AAE1DGY6"/>
<keyword evidence="2" id="KW-1133">Transmembrane helix</keyword>
<feature type="region of interest" description="Disordered" evidence="1">
    <location>
        <begin position="227"/>
        <end position="250"/>
    </location>
</feature>
<feature type="transmembrane region" description="Helical" evidence="2">
    <location>
        <begin position="275"/>
        <end position="295"/>
    </location>
</feature>
<keyword evidence="2" id="KW-0472">Membrane</keyword>
<reference evidence="3" key="1">
    <citation type="journal article" date="2023" name="G3 (Bethesda)">
        <title>A reference genome for the long-term kleptoplast-retaining sea slug Elysia crispata morphotype clarki.</title>
        <authorList>
            <person name="Eastman K.E."/>
            <person name="Pendleton A.L."/>
            <person name="Shaikh M.A."/>
            <person name="Suttiyut T."/>
            <person name="Ogas R."/>
            <person name="Tomko P."/>
            <person name="Gavelis G."/>
            <person name="Widhalm J.R."/>
            <person name="Wisecaver J.H."/>
        </authorList>
    </citation>
    <scope>NUCLEOTIDE SEQUENCE</scope>
    <source>
        <strain evidence="3">ECLA1</strain>
    </source>
</reference>
<evidence type="ECO:0000313" key="3">
    <source>
        <dbReference type="EMBL" id="KAK3769078.1"/>
    </source>
</evidence>
<organism evidence="3 4">
    <name type="scientific">Elysia crispata</name>
    <name type="common">lettuce slug</name>
    <dbReference type="NCBI Taxonomy" id="231223"/>
    <lineage>
        <taxon>Eukaryota</taxon>
        <taxon>Metazoa</taxon>
        <taxon>Spiralia</taxon>
        <taxon>Lophotrochozoa</taxon>
        <taxon>Mollusca</taxon>
        <taxon>Gastropoda</taxon>
        <taxon>Heterobranchia</taxon>
        <taxon>Euthyneura</taxon>
        <taxon>Panpulmonata</taxon>
        <taxon>Sacoglossa</taxon>
        <taxon>Placobranchoidea</taxon>
        <taxon>Plakobranchidae</taxon>
        <taxon>Elysia</taxon>
    </lineage>
</organism>
<protein>
    <recommendedName>
        <fullName evidence="5">G-protein coupled receptors family 1 profile domain-containing protein</fullName>
    </recommendedName>
</protein>
<dbReference type="EMBL" id="JAWDGP010003976">
    <property type="protein sequence ID" value="KAK3769078.1"/>
    <property type="molecule type" value="Genomic_DNA"/>
</dbReference>
<dbReference type="GO" id="GO:0008528">
    <property type="term" value="F:G protein-coupled peptide receptor activity"/>
    <property type="evidence" value="ECO:0007669"/>
    <property type="project" value="InterPro"/>
</dbReference>
<dbReference type="SUPFAM" id="SSF81321">
    <property type="entry name" value="Family A G protein-coupled receptor-like"/>
    <property type="match status" value="1"/>
</dbReference>
<comment type="caution">
    <text evidence="3">The sequence shown here is derived from an EMBL/GenBank/DDBJ whole genome shotgun (WGS) entry which is preliminary data.</text>
</comment>
<evidence type="ECO:0000313" key="4">
    <source>
        <dbReference type="Proteomes" id="UP001283361"/>
    </source>
</evidence>
<feature type="region of interest" description="Disordered" evidence="1">
    <location>
        <begin position="143"/>
        <end position="190"/>
    </location>
</feature>
<feature type="compositionally biased region" description="Polar residues" evidence="1">
    <location>
        <begin position="143"/>
        <end position="167"/>
    </location>
</feature>
<evidence type="ECO:0000256" key="2">
    <source>
        <dbReference type="SAM" id="Phobius"/>
    </source>
</evidence>
<dbReference type="Gene3D" id="1.20.1070.10">
    <property type="entry name" value="Rhodopsin 7-helix transmembrane proteins"/>
    <property type="match status" value="1"/>
</dbReference>
<sequence length="392" mass="44412">MDHCPHHNGEMCVYRAAHKGQVHFDTEKVNHNYSVLRSLEFPEWFPNILVSLRGPPPNRRQKQDTAWCIGQKFRGSNCGHQCFHPALILRSYWIQRLRTVLIALSHQKRHARMARVGLRESYSSRPSLTWTLLRRQTESVVPTHSWPSDATTTVSPVENPLTPFTTGKQRRRNRSEAEETTDSTAPSVYNIPYKHFPRSKQIAENVPNEAHHRPLFVSLNAESVDCDQASPATDHRASEPSTSERITPACSPPTLDAVTVTRLTQQRLWKVGKMVAVLSLIIFIANTPSTVLMFISTLEAQIQRSKRYGNMYSVSWGFVIFLETLNASVNIIVYYNMSSVYRNVFLQIMCCCRSQARVAPSAIPLQGKCSRNRMEGRGPLIHTSSTLVGGSR</sequence>
<keyword evidence="4" id="KW-1185">Reference proteome</keyword>
<dbReference type="Pfam" id="PF10324">
    <property type="entry name" value="7TM_GPCR_Srw"/>
    <property type="match status" value="1"/>
</dbReference>
<gene>
    <name evidence="3" type="ORF">RRG08_032069</name>
</gene>
<feature type="transmembrane region" description="Helical" evidence="2">
    <location>
        <begin position="315"/>
        <end position="335"/>
    </location>
</feature>
<proteinExistence type="predicted"/>
<evidence type="ECO:0000256" key="1">
    <source>
        <dbReference type="SAM" id="MobiDB-lite"/>
    </source>
</evidence>
<evidence type="ECO:0008006" key="5">
    <source>
        <dbReference type="Google" id="ProtNLM"/>
    </source>
</evidence>
<accession>A0AAE1DGY6</accession>